<dbReference type="InterPro" id="IPR051083">
    <property type="entry name" value="GrpII_Intron_Splice-Mob/Def"/>
</dbReference>
<comment type="caution">
    <text evidence="2">The sequence shown here is derived from an EMBL/GenBank/DDBJ whole genome shotgun (WGS) entry which is preliminary data.</text>
</comment>
<dbReference type="PROSITE" id="PS50878">
    <property type="entry name" value="RT_POL"/>
    <property type="match status" value="1"/>
</dbReference>
<protein>
    <recommendedName>
        <fullName evidence="1">Reverse transcriptase domain-containing protein</fullName>
    </recommendedName>
</protein>
<dbReference type="CDD" id="cd01651">
    <property type="entry name" value="RT_G2_intron"/>
    <property type="match status" value="1"/>
</dbReference>
<dbReference type="STRING" id="1798647.A2855_00155"/>
<dbReference type="SUPFAM" id="SSF56672">
    <property type="entry name" value="DNA/RNA polymerases"/>
    <property type="match status" value="1"/>
</dbReference>
<feature type="domain" description="Reverse transcriptase" evidence="1">
    <location>
        <begin position="80"/>
        <end position="299"/>
    </location>
</feature>
<dbReference type="Proteomes" id="UP000179059">
    <property type="component" value="Unassembled WGS sequence"/>
</dbReference>
<name>A0A1G2CBJ8_9BACT</name>
<dbReference type="AlphaFoldDB" id="A0A1G2CBJ8"/>
<gene>
    <name evidence="2" type="ORF">A2855_00155</name>
</gene>
<evidence type="ECO:0000259" key="1">
    <source>
        <dbReference type="PROSITE" id="PS50878"/>
    </source>
</evidence>
<organism evidence="2 3">
    <name type="scientific">Candidatus Liptonbacteria bacterium RIFCSPHIGHO2_01_FULL_57_28</name>
    <dbReference type="NCBI Taxonomy" id="1798647"/>
    <lineage>
        <taxon>Bacteria</taxon>
        <taxon>Candidatus Liptoniibacteriota</taxon>
    </lineage>
</organism>
<dbReference type="EMBL" id="MHKX01000018">
    <property type="protein sequence ID" value="OGY98030.1"/>
    <property type="molecule type" value="Genomic_DNA"/>
</dbReference>
<reference evidence="2 3" key="1">
    <citation type="journal article" date="2016" name="Nat. Commun.">
        <title>Thousands of microbial genomes shed light on interconnected biogeochemical processes in an aquifer system.</title>
        <authorList>
            <person name="Anantharaman K."/>
            <person name="Brown C.T."/>
            <person name="Hug L.A."/>
            <person name="Sharon I."/>
            <person name="Castelle C.J."/>
            <person name="Probst A.J."/>
            <person name="Thomas B.C."/>
            <person name="Singh A."/>
            <person name="Wilkins M.J."/>
            <person name="Karaoz U."/>
            <person name="Brodie E.L."/>
            <person name="Williams K.H."/>
            <person name="Hubbard S.S."/>
            <person name="Banfield J.F."/>
        </authorList>
    </citation>
    <scope>NUCLEOTIDE SEQUENCE [LARGE SCALE GENOMIC DNA]</scope>
</reference>
<dbReference type="InterPro" id="IPR000477">
    <property type="entry name" value="RT_dom"/>
</dbReference>
<dbReference type="Pfam" id="PF00078">
    <property type="entry name" value="RVT_1"/>
    <property type="match status" value="1"/>
</dbReference>
<dbReference type="PANTHER" id="PTHR34047:SF8">
    <property type="entry name" value="PROTEIN YKFC"/>
    <property type="match status" value="1"/>
</dbReference>
<dbReference type="PANTHER" id="PTHR34047">
    <property type="entry name" value="NUCLEAR INTRON MATURASE 1, MITOCHONDRIAL-RELATED"/>
    <property type="match status" value="1"/>
</dbReference>
<dbReference type="InterPro" id="IPR043502">
    <property type="entry name" value="DNA/RNA_pol_sf"/>
</dbReference>
<sequence length="359" mass="41963">MGRSEAKLDVRGGGIHRHYFFIMRRVQCPATYQEIISLENLLSAWWEFCRGKRRSRDVQEFERDLMANILELYEELVTESYRHGGYERFTISDPKPRIIHKASVRDRLLHHAIYRRLYPFFDRTFVSDSYSCRLNKGSHKAIARFRRFAHALSANGTKTVWMLKCDIRKFFDSIDQAILIELLSKYISDPAIRILLNDVVASFEAGPGRGLPLGNLTSQLLVNIYMNEFDQFVKRSLHMRHYIRYADDFIILSRNRAELEHLIPAIEKFLGQELKLSLHPRKVSIETFASGIDFLGWVHFPSHSVLRTSTKRRMMKNIRGKPEPDVLASYHGLLSHGNTFELRQELDNAYGLFHNPYLA</sequence>
<accession>A0A1G2CBJ8</accession>
<evidence type="ECO:0000313" key="2">
    <source>
        <dbReference type="EMBL" id="OGY98030.1"/>
    </source>
</evidence>
<evidence type="ECO:0000313" key="3">
    <source>
        <dbReference type="Proteomes" id="UP000179059"/>
    </source>
</evidence>
<proteinExistence type="predicted"/>